<dbReference type="Pfam" id="PF12807">
    <property type="entry name" value="eIF3_p135"/>
    <property type="match status" value="1"/>
</dbReference>
<gene>
    <name evidence="4" type="ORF">BN980_GECA07s02155g</name>
</gene>
<accession>A0A0J9XAU4</accession>
<organism evidence="4 5">
    <name type="scientific">Geotrichum candidum</name>
    <name type="common">Oospora lactis</name>
    <name type="synonym">Dipodascus geotrichum</name>
    <dbReference type="NCBI Taxonomy" id="1173061"/>
    <lineage>
        <taxon>Eukaryota</taxon>
        <taxon>Fungi</taxon>
        <taxon>Dikarya</taxon>
        <taxon>Ascomycota</taxon>
        <taxon>Saccharomycotina</taxon>
        <taxon>Dipodascomycetes</taxon>
        <taxon>Dipodascales</taxon>
        <taxon>Dipodascaceae</taxon>
        <taxon>Geotrichum</taxon>
    </lineage>
</organism>
<dbReference type="InterPro" id="IPR011990">
    <property type="entry name" value="TPR-like_helical_dom_sf"/>
</dbReference>
<dbReference type="InterPro" id="IPR027523">
    <property type="entry name" value="CLU_prot"/>
</dbReference>
<dbReference type="InterPro" id="IPR025697">
    <property type="entry name" value="CLU_dom"/>
</dbReference>
<feature type="compositionally biased region" description="Polar residues" evidence="2">
    <location>
        <begin position="658"/>
        <end position="672"/>
    </location>
</feature>
<evidence type="ECO:0000259" key="3">
    <source>
        <dbReference type="PROSITE" id="PS51823"/>
    </source>
</evidence>
<dbReference type="STRING" id="1173061.A0A0J9XAU4"/>
<evidence type="ECO:0000313" key="4">
    <source>
        <dbReference type="EMBL" id="CDO54280.1"/>
    </source>
</evidence>
<dbReference type="InterPro" id="IPR033646">
    <property type="entry name" value="CLU-central"/>
</dbReference>
<dbReference type="InterPro" id="IPR023231">
    <property type="entry name" value="GSKIP_dom_sf"/>
</dbReference>
<dbReference type="EMBL" id="CCBN010000007">
    <property type="protein sequence ID" value="CDO54280.1"/>
    <property type="molecule type" value="Genomic_DNA"/>
</dbReference>
<feature type="domain" description="Clu" evidence="3">
    <location>
        <begin position="326"/>
        <end position="593"/>
    </location>
</feature>
<dbReference type="PANTHER" id="PTHR12601">
    <property type="entry name" value="EUKARYOTIC TRANSLATION INITIATION FACTOR 3 SUBUNIT EIF-3"/>
    <property type="match status" value="1"/>
</dbReference>
<dbReference type="CDD" id="cd15466">
    <property type="entry name" value="CLU-central"/>
    <property type="match status" value="1"/>
</dbReference>
<comment type="caution">
    <text evidence="4">The sequence shown here is derived from an EMBL/GenBank/DDBJ whole genome shotgun (WGS) entry which is preliminary data.</text>
</comment>
<dbReference type="Proteomes" id="UP000242525">
    <property type="component" value="Unassembled WGS sequence"/>
</dbReference>
<evidence type="ECO:0000256" key="1">
    <source>
        <dbReference type="ARBA" id="ARBA00022490"/>
    </source>
</evidence>
<feature type="region of interest" description="Disordered" evidence="2">
    <location>
        <begin position="639"/>
        <end position="693"/>
    </location>
</feature>
<evidence type="ECO:0000256" key="2">
    <source>
        <dbReference type="SAM" id="MobiDB-lite"/>
    </source>
</evidence>
<dbReference type="PROSITE" id="PS51823">
    <property type="entry name" value="CLU"/>
    <property type="match status" value="1"/>
</dbReference>
<reference evidence="4" key="1">
    <citation type="submission" date="2014-03" db="EMBL/GenBank/DDBJ databases">
        <authorList>
            <person name="Casaregola S."/>
        </authorList>
    </citation>
    <scope>NUCLEOTIDE SEQUENCE [LARGE SCALE GENOMIC DNA]</scope>
    <source>
        <strain evidence="4">CLIB 918</strain>
    </source>
</reference>
<keyword evidence="5" id="KW-1185">Reference proteome</keyword>
<protein>
    <recommendedName>
        <fullName evidence="3">Clu domain-containing protein</fullName>
    </recommendedName>
</protein>
<evidence type="ECO:0000313" key="5">
    <source>
        <dbReference type="Proteomes" id="UP000242525"/>
    </source>
</evidence>
<dbReference type="OrthoDB" id="1414216at2759"/>
<feature type="compositionally biased region" description="Basic and acidic residues" evidence="2">
    <location>
        <begin position="673"/>
        <end position="693"/>
    </location>
</feature>
<name>A0A0J9XAU4_GEOCN</name>
<sequence>MTDPVMSIVMYLRRASPKCQTRGMRIFVDQNNGERENGNGRAASGDVPLEMPLSDMTALVESIVPPLARFTTFSDATVRLIRLYVRFLPYTYQTALAQVKQAREAVGLQSEINEPRSWVYDVISGGSCNWRLHQSIAQKYTPNPAMMEDRNTWYSQQFRALETFSFTPDTVFAEAQGGDIELPEDFRLIRGVRQPILSNWNPVPPARILCGDLLYIVLVAREDLPDRAGGGPVEHHITATHRGFYLNASTSTVFRPDPDPRQPHLYQFLFELVSQLSHIYRVACNLNSSIVADVVATDYMAPVAGARYLLSTPWLVPAMPAVVHEPSAAAAQLDLRGGPLETPLPPHVYKDCMTLQADRYNWCERIESLRKLSRTTVTDELERSRQWHAVLVDFNNTAIDAAVALQRGDFQLVSKPKINGNRDPGTRLFYTHGLVVASCGTAQDVWYSTKKELRATQSLVGLDIRGLGAPPLAIVDYCGRRTFVQAVTPGSNHRNGSYSANIVYGPFIDNQVDPEMEHLLSQFARECMLRAHPVTELGSIPETKGDGGDNSNPLGIKQRWVHGCQQTTGVRGADGRAYALNLARITPLDVLFYEQVQADEIPRTWKYPHDQGQLRPEAVQEWWRLCLHRARVARFMSEAETRGVPRRPPASFPRQKKANSGFSVNPCNSSHSDTIKETQMESEDHSEKDYNTNDSTWTRELDFEKVRIRLPRNLESCSPQSSHPVDDSNLCRNRTMFDLDLGDTPNFYGTAVSQTEVTTNKHHYTNGDNFQTHRSSPSHALDKPLNLREHPLEMHVIVPGSLSSPSAPCSTSDMAETNEHRLEDLTPSTAATENNSSQYHTAKIASENRIIEERKGSLGLLAPISIPADDNINPGLQDDYNGVPQVIVSQQRQPKDYYTILNEMYSVAMLPNYVMHDFLVSRPAQIEQALCKLVHQLPHAGVNPDATSANEAITDAINSMQHSATGIGDGEPAAAELGADTKLCGLGCNQVFGQLWNERVRDPPAVLSSGDGLDPDLETLSPMEEDSAGLAGYVSDVFEAVLYPYYHPNSSVKSEFLETIYAQADHGSSLPPLPRHHDKQMWPLDTESAEYKALLEEWQLHDFPDTCNDSIGQSNDQSVAYKHGATARDRELVEVGYALLVLNPDVPLQLEPGGAAAAADGSALRNAHLRDSVQAVDVACHVQFLWLPRYVHAVAAGTAPMPWDGRMLCDALHARGINLRYLGRLVRLAEAAPNANLRRLRALALTEIVVRAAKHVLRATLCILPYQLAAPTVVEFFNLLFGLRETAPPVTREMRAKYGTLTLAVNGNPGDPYFAEYARRLTATHVFGEVRREAGARFRLDLGERWWEVYREPLASSGVQAFRQLSLAFGLQWRADTTIFQLHGVRRYSSKSKRKLPPVLELDDLVNIAPVVVSLEHNCGAASKTLHAGVAAAARGEFTSATQLLNESLMAHTLVYGAVHARTARAQTQLALANFACSNPDAIDQALVQMASAASLVERLCGVDAPEAVLAYASLGACETAAGARPMAAAIAQRHALVTLLRYYAPAPAPLLRDLFVNAGLAHRRCGQYARAASWFRAALWRVGEPAGPECAPLLSLVAECEVAAGRVGAALLAATQADVAGPTARTVRQRGLAYLERLNPQRLLDRVRVARRAPESGGRMTPDVDDSYYYYYYLDDGESSDESHRRPRRHKVSVTTAQGVMDSQSIDGMLAYINGYDIAAANPESLGAKSAAACSGKGKKRK</sequence>
<dbReference type="Pfam" id="PF13236">
    <property type="entry name" value="CLU"/>
    <property type="match status" value="1"/>
</dbReference>
<keyword evidence="1" id="KW-0963">Cytoplasm</keyword>
<proteinExistence type="predicted"/>
<dbReference type="SUPFAM" id="SSF103107">
    <property type="entry name" value="Hypothetical protein c14orf129, hspc210"/>
    <property type="match status" value="1"/>
</dbReference>
<dbReference type="Gene3D" id="1.25.40.10">
    <property type="entry name" value="Tetratricopeptide repeat domain"/>
    <property type="match status" value="1"/>
</dbReference>
<dbReference type="SUPFAM" id="SSF48452">
    <property type="entry name" value="TPR-like"/>
    <property type="match status" value="1"/>
</dbReference>